<gene>
    <name evidence="2" type="ORF">HKD42_09935</name>
</gene>
<sequence>MGVFILSLIIANAVLQAGISDVPARSHIAAFQPCGTGPRVTCIVDGDTFWLDGQKVRVADINTPEISRPRCALEKAKGDKATARMMQLLNQGPFELARNGRDEDRHGRKLRIVMRGGQSLGDTLIQEGLAEPWIGRRKNWC</sequence>
<dbReference type="Gene3D" id="2.40.50.90">
    <property type="match status" value="1"/>
</dbReference>
<name>A0A848QNS3_9SPHN</name>
<accession>A0A848QNS3</accession>
<dbReference type="EMBL" id="JABCRE010000003">
    <property type="protein sequence ID" value="NMW32380.1"/>
    <property type="molecule type" value="Genomic_DNA"/>
</dbReference>
<dbReference type="AlphaFoldDB" id="A0A848QNS3"/>
<dbReference type="InterPro" id="IPR035437">
    <property type="entry name" value="SNase_OB-fold_sf"/>
</dbReference>
<dbReference type="SUPFAM" id="SSF50199">
    <property type="entry name" value="Staphylococcal nuclease"/>
    <property type="match status" value="1"/>
</dbReference>
<keyword evidence="3" id="KW-1185">Reference proteome</keyword>
<dbReference type="Proteomes" id="UP000561181">
    <property type="component" value="Unassembled WGS sequence"/>
</dbReference>
<proteinExistence type="predicted"/>
<organism evidence="2 3">
    <name type="scientific">Pontixanthobacter rizhaonensis</name>
    <dbReference type="NCBI Taxonomy" id="2730337"/>
    <lineage>
        <taxon>Bacteria</taxon>
        <taxon>Pseudomonadati</taxon>
        <taxon>Pseudomonadota</taxon>
        <taxon>Alphaproteobacteria</taxon>
        <taxon>Sphingomonadales</taxon>
        <taxon>Erythrobacteraceae</taxon>
        <taxon>Pontixanthobacter</taxon>
    </lineage>
</organism>
<dbReference type="InterPro" id="IPR016071">
    <property type="entry name" value="Staphylococal_nuclease_OB-fold"/>
</dbReference>
<evidence type="ECO:0000313" key="2">
    <source>
        <dbReference type="EMBL" id="NMW32380.1"/>
    </source>
</evidence>
<reference evidence="2 3" key="1">
    <citation type="submission" date="2020-04" db="EMBL/GenBank/DDBJ databases">
        <authorList>
            <person name="Liu A."/>
        </authorList>
    </citation>
    <scope>NUCLEOTIDE SEQUENCE [LARGE SCALE GENOMIC DNA]</scope>
    <source>
        <strain evidence="2 3">RZ02</strain>
    </source>
</reference>
<dbReference type="Pfam" id="PF00565">
    <property type="entry name" value="SNase"/>
    <property type="match status" value="1"/>
</dbReference>
<protein>
    <submittedName>
        <fullName evidence="2">Thermonuclease family protein</fullName>
    </submittedName>
</protein>
<dbReference type="PROSITE" id="PS50830">
    <property type="entry name" value="TNASE_3"/>
    <property type="match status" value="1"/>
</dbReference>
<evidence type="ECO:0000313" key="3">
    <source>
        <dbReference type="Proteomes" id="UP000561181"/>
    </source>
</evidence>
<feature type="domain" description="TNase-like" evidence="1">
    <location>
        <begin position="39"/>
        <end position="130"/>
    </location>
</feature>
<evidence type="ECO:0000259" key="1">
    <source>
        <dbReference type="PROSITE" id="PS50830"/>
    </source>
</evidence>
<comment type="caution">
    <text evidence="2">The sequence shown here is derived from an EMBL/GenBank/DDBJ whole genome shotgun (WGS) entry which is preliminary data.</text>
</comment>